<name>A0A375YWM9_MYCSH</name>
<organism evidence="1 2">
    <name type="scientific">Mycobacterium shimoidei</name>
    <dbReference type="NCBI Taxonomy" id="29313"/>
    <lineage>
        <taxon>Bacteria</taxon>
        <taxon>Bacillati</taxon>
        <taxon>Actinomycetota</taxon>
        <taxon>Actinomycetes</taxon>
        <taxon>Mycobacteriales</taxon>
        <taxon>Mycobacteriaceae</taxon>
        <taxon>Mycobacterium</taxon>
    </lineage>
</organism>
<keyword evidence="2" id="KW-1185">Reference proteome</keyword>
<sequence>MRTVTLRLLAPAIMVIAVIAGIGVSGCDASETDESLVVQQGSRALAHFTVRQLQGLPQVEITTPQSRGAKVQKGPTVRSVLDAAHADGVIVVRVDGRDPAQTLSAAELTNDVILDITKRHTLKLTGANLTLDRWVRDVTALVVNP</sequence>
<dbReference type="STRING" id="29313.BHQ16_03925"/>
<gene>
    <name evidence="1" type="ORF">MSP7336_01506</name>
</gene>
<proteinExistence type="predicted"/>
<dbReference type="EMBL" id="UEGW01000001">
    <property type="protein sequence ID" value="SRX93269.1"/>
    <property type="molecule type" value="Genomic_DNA"/>
</dbReference>
<protein>
    <submittedName>
        <fullName evidence="1">Uncharacterized protein</fullName>
    </submittedName>
</protein>
<dbReference type="AlphaFoldDB" id="A0A375YWM9"/>
<dbReference type="PROSITE" id="PS51257">
    <property type="entry name" value="PROKAR_LIPOPROTEIN"/>
    <property type="match status" value="1"/>
</dbReference>
<evidence type="ECO:0000313" key="1">
    <source>
        <dbReference type="EMBL" id="SRX93269.1"/>
    </source>
</evidence>
<dbReference type="Proteomes" id="UP000252015">
    <property type="component" value="Unassembled WGS sequence"/>
</dbReference>
<evidence type="ECO:0000313" key="2">
    <source>
        <dbReference type="Proteomes" id="UP000252015"/>
    </source>
</evidence>
<accession>A0A375YWM9</accession>
<reference evidence="1 2" key="1">
    <citation type="submission" date="2018-05" db="EMBL/GenBank/DDBJ databases">
        <authorList>
            <consortium name="IHU Genomes"/>
        </authorList>
    </citation>
    <scope>NUCLEOTIDE SEQUENCE [LARGE SCALE GENOMIC DNA]</scope>
    <source>
        <strain evidence="1 2">P7336</strain>
    </source>
</reference>